<sequence length="499" mass="57327">MKTESYEFKQSNYTLEQELVKLRFLYMRLVSEVWRSDANKIVTEKTVDSSNIYIKFKVSSSSLTPANIVSIFSSYKTQNVLDKKQVIDLVSAVEKTNCISHDTFIEAIDNFDLSAPLKKDIRDTTHKIITSKTAQLLRQFNDDLSTLNVEGFKLLVSELKQLGELRGFLESLEPFNIQRYFFCIFGEYTSFSNFGIQIIKPTARWNYYGDNQWTKPNTEALYISIPSNINKKVLSRQRAGYNTFDYELDKAAILTQYYQNFPSFFGKTSDAVSKRITHNINHLNSKPSTQIVPNDKFQIKFLKNDYLTKFNDTTLKPFPEHNLGTAPAGNDYDLGLSQDTFLSFGAVLMKVISALWDNEDLRMKLDYAQRMKNETSLLCGLDSVSSIHELNYILSSFVSHEKVAELHAFNLKYDNELKAIFMQHFDYECPWVFNIRLLSPDVDTYKLDDLSSVYDNNMSILNLTTIEVPHTPDQKDISSVTMALARYNATGPAYPFSCS</sequence>
<dbReference type="PATRIC" id="fig|1365253.3.peg.5171"/>
<organism evidence="1 2">
    <name type="scientific">Pseudoalteromonas luteoviolacea NCIMB 1942</name>
    <dbReference type="NCBI Taxonomy" id="1365253"/>
    <lineage>
        <taxon>Bacteria</taxon>
        <taxon>Pseudomonadati</taxon>
        <taxon>Pseudomonadota</taxon>
        <taxon>Gammaproteobacteria</taxon>
        <taxon>Alteromonadales</taxon>
        <taxon>Pseudoalteromonadaceae</taxon>
        <taxon>Pseudoalteromonas</taxon>
    </lineage>
</organism>
<gene>
    <name evidence="1" type="ORF">N482_21040</name>
</gene>
<dbReference type="OrthoDB" id="6287017at2"/>
<reference evidence="1 2" key="1">
    <citation type="submission" date="2013-07" db="EMBL/GenBank/DDBJ databases">
        <title>Comparative Genomic and Metabolomic Analysis of Twelve Strains of Pseudoalteromonas luteoviolacea.</title>
        <authorList>
            <person name="Vynne N.G."/>
            <person name="Mansson M."/>
            <person name="Gram L."/>
        </authorList>
    </citation>
    <scope>NUCLEOTIDE SEQUENCE [LARGE SCALE GENOMIC DNA]</scope>
    <source>
        <strain evidence="1 2">NCIMB 1942</strain>
    </source>
</reference>
<dbReference type="Proteomes" id="UP000076587">
    <property type="component" value="Unassembled WGS sequence"/>
</dbReference>
<accession>A0A166XN24</accession>
<dbReference type="AlphaFoldDB" id="A0A166XN24"/>
<protein>
    <submittedName>
        <fullName evidence="1">Uncharacterized protein</fullName>
    </submittedName>
</protein>
<dbReference type="RefSeq" id="WP_063379378.1">
    <property type="nucleotide sequence ID" value="NZ_AUXT01000221.1"/>
</dbReference>
<dbReference type="EMBL" id="AUXT01000221">
    <property type="protein sequence ID" value="KZN40617.1"/>
    <property type="molecule type" value="Genomic_DNA"/>
</dbReference>
<comment type="caution">
    <text evidence="1">The sequence shown here is derived from an EMBL/GenBank/DDBJ whole genome shotgun (WGS) entry which is preliminary data.</text>
</comment>
<evidence type="ECO:0000313" key="2">
    <source>
        <dbReference type="Proteomes" id="UP000076587"/>
    </source>
</evidence>
<evidence type="ECO:0000313" key="1">
    <source>
        <dbReference type="EMBL" id="KZN40617.1"/>
    </source>
</evidence>
<name>A0A166XN24_9GAMM</name>
<proteinExistence type="predicted"/>